<dbReference type="EMBL" id="CP094669">
    <property type="protein sequence ID" value="UOG75755.1"/>
    <property type="molecule type" value="Genomic_DNA"/>
</dbReference>
<dbReference type="Gene3D" id="3.40.50.2300">
    <property type="match status" value="1"/>
</dbReference>
<dbReference type="PROSITE" id="PS50109">
    <property type="entry name" value="HIS_KIN"/>
    <property type="match status" value="1"/>
</dbReference>
<dbReference type="InterPro" id="IPR036641">
    <property type="entry name" value="HPT_dom_sf"/>
</dbReference>
<gene>
    <name evidence="20" type="ORF">MTX78_03965</name>
</gene>
<dbReference type="InterPro" id="IPR000014">
    <property type="entry name" value="PAS"/>
</dbReference>
<evidence type="ECO:0000259" key="16">
    <source>
        <dbReference type="PROSITE" id="PS50110"/>
    </source>
</evidence>
<keyword evidence="4" id="KW-1003">Cell membrane</keyword>
<evidence type="ECO:0000313" key="21">
    <source>
        <dbReference type="Proteomes" id="UP000831113"/>
    </source>
</evidence>
<keyword evidence="10" id="KW-0902">Two-component regulatory system</keyword>
<evidence type="ECO:0000256" key="5">
    <source>
        <dbReference type="ARBA" id="ARBA00022553"/>
    </source>
</evidence>
<dbReference type="Proteomes" id="UP000831113">
    <property type="component" value="Chromosome"/>
</dbReference>
<organism evidence="20 21">
    <name type="scientific">Hymenobacter tibetensis</name>
    <dbReference type="NCBI Taxonomy" id="497967"/>
    <lineage>
        <taxon>Bacteria</taxon>
        <taxon>Pseudomonadati</taxon>
        <taxon>Bacteroidota</taxon>
        <taxon>Cytophagia</taxon>
        <taxon>Cytophagales</taxon>
        <taxon>Hymenobacteraceae</taxon>
        <taxon>Hymenobacter</taxon>
    </lineage>
</organism>
<name>A0ABY4CZQ4_9BACT</name>
<dbReference type="InterPro" id="IPR013656">
    <property type="entry name" value="PAS_4"/>
</dbReference>
<dbReference type="Pfam" id="PF13188">
    <property type="entry name" value="PAS_8"/>
    <property type="match status" value="1"/>
</dbReference>
<dbReference type="PROSITE" id="PS50112">
    <property type="entry name" value="PAS"/>
    <property type="match status" value="1"/>
</dbReference>
<dbReference type="SUPFAM" id="SSF47384">
    <property type="entry name" value="Homodimeric domain of signal transducing histidine kinase"/>
    <property type="match status" value="1"/>
</dbReference>
<evidence type="ECO:0000256" key="11">
    <source>
        <dbReference type="ARBA" id="ARBA00023136"/>
    </source>
</evidence>
<comment type="subcellular location">
    <subcellularLocation>
        <location evidence="2">Cell membrane</location>
        <topology evidence="2">Multi-pass membrane protein</topology>
    </subcellularLocation>
</comment>
<dbReference type="SMART" id="SM00388">
    <property type="entry name" value="HisKA"/>
    <property type="match status" value="1"/>
</dbReference>
<evidence type="ECO:0000256" key="10">
    <source>
        <dbReference type="ARBA" id="ARBA00023012"/>
    </source>
</evidence>
<dbReference type="SMART" id="SM00086">
    <property type="entry name" value="PAC"/>
    <property type="match status" value="3"/>
</dbReference>
<dbReference type="Gene3D" id="1.10.287.130">
    <property type="match status" value="1"/>
</dbReference>
<dbReference type="SUPFAM" id="SSF52172">
    <property type="entry name" value="CheY-like"/>
    <property type="match status" value="1"/>
</dbReference>
<dbReference type="Pfam" id="PF01627">
    <property type="entry name" value="Hpt"/>
    <property type="match status" value="1"/>
</dbReference>
<evidence type="ECO:0000256" key="13">
    <source>
        <dbReference type="PROSITE-ProRule" id="PRU00169"/>
    </source>
</evidence>
<dbReference type="InterPro" id="IPR003661">
    <property type="entry name" value="HisK_dim/P_dom"/>
</dbReference>
<keyword evidence="9" id="KW-1133">Transmembrane helix</keyword>
<keyword evidence="8" id="KW-0067">ATP-binding</keyword>
<dbReference type="InterPro" id="IPR036097">
    <property type="entry name" value="HisK_dim/P_sf"/>
</dbReference>
<evidence type="ECO:0000259" key="18">
    <source>
        <dbReference type="PROSITE" id="PS50113"/>
    </source>
</evidence>
<evidence type="ECO:0000259" key="19">
    <source>
        <dbReference type="PROSITE" id="PS50894"/>
    </source>
</evidence>
<dbReference type="InterPro" id="IPR001789">
    <property type="entry name" value="Sig_transdc_resp-reg_receiver"/>
</dbReference>
<dbReference type="PANTHER" id="PTHR45339:SF1">
    <property type="entry name" value="HYBRID SIGNAL TRANSDUCTION HISTIDINE KINASE J"/>
    <property type="match status" value="1"/>
</dbReference>
<accession>A0ABY4CZQ4</accession>
<evidence type="ECO:0000256" key="12">
    <source>
        <dbReference type="PROSITE-ProRule" id="PRU00110"/>
    </source>
</evidence>
<reference evidence="20 21" key="1">
    <citation type="submission" date="2022-03" db="EMBL/GenBank/DDBJ databases">
        <title>Hymenobactersp. isolated from the air.</title>
        <authorList>
            <person name="Won M."/>
            <person name="Kwon S.-W."/>
        </authorList>
    </citation>
    <scope>NUCLEOTIDE SEQUENCE [LARGE SCALE GENOMIC DNA]</scope>
    <source>
        <strain evidence="20 21">KACC 21982</strain>
    </source>
</reference>
<feature type="domain" description="PAC" evidence="18">
    <location>
        <begin position="476"/>
        <end position="527"/>
    </location>
</feature>
<evidence type="ECO:0000256" key="2">
    <source>
        <dbReference type="ARBA" id="ARBA00004651"/>
    </source>
</evidence>
<protein>
    <recommendedName>
        <fullName evidence="3">histidine kinase</fullName>
        <ecNumber evidence="3">2.7.13.3</ecNumber>
    </recommendedName>
</protein>
<evidence type="ECO:0000256" key="1">
    <source>
        <dbReference type="ARBA" id="ARBA00000085"/>
    </source>
</evidence>
<feature type="domain" description="HPt" evidence="19">
    <location>
        <begin position="1065"/>
        <end position="1159"/>
    </location>
</feature>
<dbReference type="SUPFAM" id="SSF47226">
    <property type="entry name" value="Histidine-containing phosphotransfer domain, HPT domain"/>
    <property type="match status" value="1"/>
</dbReference>
<dbReference type="SMART" id="SM00091">
    <property type="entry name" value="PAS"/>
    <property type="match status" value="4"/>
</dbReference>
<dbReference type="InterPro" id="IPR001610">
    <property type="entry name" value="PAC"/>
</dbReference>
<dbReference type="Gene3D" id="1.20.120.160">
    <property type="entry name" value="HPT domain"/>
    <property type="match status" value="1"/>
</dbReference>
<dbReference type="PROSITE" id="PS50894">
    <property type="entry name" value="HPT"/>
    <property type="match status" value="1"/>
</dbReference>
<evidence type="ECO:0000256" key="14">
    <source>
        <dbReference type="SAM" id="Coils"/>
    </source>
</evidence>
<dbReference type="InterPro" id="IPR003594">
    <property type="entry name" value="HATPase_dom"/>
</dbReference>
<dbReference type="InterPro" id="IPR008207">
    <property type="entry name" value="Sig_transdc_His_kin_Hpt_dom"/>
</dbReference>
<dbReference type="Gene3D" id="3.30.450.20">
    <property type="entry name" value="PAS domain"/>
    <property type="match status" value="5"/>
</dbReference>
<feature type="domain" description="PAC" evidence="18">
    <location>
        <begin position="231"/>
        <end position="283"/>
    </location>
</feature>
<dbReference type="InterPro" id="IPR036890">
    <property type="entry name" value="HATPase_C_sf"/>
</dbReference>
<dbReference type="Pfam" id="PF08448">
    <property type="entry name" value="PAS_4"/>
    <property type="match status" value="2"/>
</dbReference>
<keyword evidence="6" id="KW-0812">Transmembrane</keyword>
<dbReference type="InterPro" id="IPR000700">
    <property type="entry name" value="PAS-assoc_C"/>
</dbReference>
<keyword evidence="7" id="KW-0547">Nucleotide-binding</keyword>
<proteinExistence type="predicted"/>
<dbReference type="InterPro" id="IPR005467">
    <property type="entry name" value="His_kinase_dom"/>
</dbReference>
<evidence type="ECO:0000256" key="9">
    <source>
        <dbReference type="ARBA" id="ARBA00022989"/>
    </source>
</evidence>
<evidence type="ECO:0000313" key="20">
    <source>
        <dbReference type="EMBL" id="UOG75755.1"/>
    </source>
</evidence>
<dbReference type="NCBIfam" id="TIGR00229">
    <property type="entry name" value="sensory_box"/>
    <property type="match status" value="1"/>
</dbReference>
<dbReference type="SMART" id="SM00387">
    <property type="entry name" value="HATPase_c"/>
    <property type="match status" value="1"/>
</dbReference>
<comment type="catalytic activity">
    <reaction evidence="1">
        <text>ATP + protein L-histidine = ADP + protein N-phospho-L-histidine.</text>
        <dbReference type="EC" id="2.7.13.3"/>
    </reaction>
</comment>
<sequence>MTDQEQRIHELEQQLQAAKAAVATAEQHLATLADSLPEGVLLYNDEGTIGFVNQQTCALFDMAGPAYQWIGKTFTAILSAMQAQVLAPAAFSNWAQEGWAFRDLPVCTEMPLRSGRTVQIDYIPVCDGQSLPNSRLICFRDVTERKENARRLNEQRNFYETILDFLPGEAAVYDVDHRYRYVNAKAVANPAVRSWLIGKTDTEYVAYRQRDPEIANRRQQLLDQALAEGQVVWEESFREPNGAMRYTLRHLHAIRGGDGQARMLIGYGTDITQRYKAEKHIRALFAALPDTILVVGPEGQVRDAKLGDTPLLLPEAALAGANLQQVLPGSARGPLLPCLEQVQATGQPGACTFEMRADDNSVSYHAARLVSLPDDQAVLIILQNVTTQERTRRELAENQEFIRQVVEVSPTLVHVRNEANQIILSNKAFDDFMQNMQHLAVIKGQAQTEDQSEAVQVELARIHHVFKHVMTTREELNYESSFTLPNGQVKWLQSTKRPLVRSDGSLNVLTVGNEITEIKQARQGLESSEKKYRDLVYYSQGLICTHDLEGNMLSVNPAIERLMGLPAHELVGRNLREVVPSNYLPQLQEYLAGFAQQPGQRSIMALITRRGERRYLQYNNYQVKETDQVSYVVASAYDITESVLTERELRQAKREVEESARAKDNFLASMSHEIRTPLNGVLGMAALLTKTNLDAQQRELLDTINHSGQHLLAVVNDVLDMAKITAGQLELEHTAFDLWASVQNAVQTMMYVAEAKGLYLSVVPLSIQPPFVLGDSHRLTQVLLNLLSNAIKFTEYGSVTLGGDVLHDTPEQVTIRFWVRDTGIGIPLDMQQHIFGAFTQASTDTTRRFGGSGLGLAISQHLVQLMGGTILVDSLPNRGSTFSFAVTLARTSEVPLRGLKAIEQPGLAQLRVLLAEDNRINQRISTLMLQPRGVIVDCASNGPEALTLFNEQLYDVVLMDIQMPGMSGVEVTTAIRRHPDPRRANVPIIALTANALRRDQERYLAAGMNACLIKPFEEQQLHQTIVSVLNGTPLPILPAAALPVAEATSEELYDLAFLEASANGNVHFVERMLDVFLQEMPASMEALHQAVAANNWPAVGRVAHSIKPTVLLLRIAGGAAAIQTLENVATKSSVAKETAVFLCKQLQLTCESIGALRHK</sequence>
<evidence type="ECO:0000256" key="3">
    <source>
        <dbReference type="ARBA" id="ARBA00012438"/>
    </source>
</evidence>
<dbReference type="InterPro" id="IPR011006">
    <property type="entry name" value="CheY-like_superfamily"/>
</dbReference>
<dbReference type="SMART" id="SM00448">
    <property type="entry name" value="REC"/>
    <property type="match status" value="1"/>
</dbReference>
<dbReference type="CDD" id="cd00082">
    <property type="entry name" value="HisKA"/>
    <property type="match status" value="1"/>
</dbReference>
<evidence type="ECO:0000256" key="7">
    <source>
        <dbReference type="ARBA" id="ARBA00022741"/>
    </source>
</evidence>
<evidence type="ECO:0000259" key="15">
    <source>
        <dbReference type="PROSITE" id="PS50109"/>
    </source>
</evidence>
<dbReference type="SUPFAM" id="SSF55785">
    <property type="entry name" value="PYP-like sensor domain (PAS domain)"/>
    <property type="match status" value="5"/>
</dbReference>
<keyword evidence="14" id="KW-0175">Coiled coil</keyword>
<keyword evidence="11" id="KW-0472">Membrane</keyword>
<dbReference type="CDD" id="cd17546">
    <property type="entry name" value="REC_hyHK_CKI1_RcsC-like"/>
    <property type="match status" value="1"/>
</dbReference>
<dbReference type="Pfam" id="PF02518">
    <property type="entry name" value="HATPase_c"/>
    <property type="match status" value="1"/>
</dbReference>
<dbReference type="Gene3D" id="3.30.565.10">
    <property type="entry name" value="Histidine kinase-like ATPase, C-terminal domain"/>
    <property type="match status" value="1"/>
</dbReference>
<dbReference type="Pfam" id="PF00512">
    <property type="entry name" value="HisKA"/>
    <property type="match status" value="1"/>
</dbReference>
<keyword evidence="5 13" id="KW-0597">Phosphoprotein</keyword>
<dbReference type="SUPFAM" id="SSF55874">
    <property type="entry name" value="ATPase domain of HSP90 chaperone/DNA topoisomerase II/histidine kinase"/>
    <property type="match status" value="1"/>
</dbReference>
<feature type="domain" description="Histidine kinase" evidence="15">
    <location>
        <begin position="669"/>
        <end position="890"/>
    </location>
</feature>
<evidence type="ECO:0000256" key="4">
    <source>
        <dbReference type="ARBA" id="ARBA00022475"/>
    </source>
</evidence>
<feature type="modified residue" description="Phosphohistidine" evidence="12">
    <location>
        <position position="1104"/>
    </location>
</feature>
<dbReference type="CDD" id="cd00130">
    <property type="entry name" value="PAS"/>
    <property type="match status" value="1"/>
</dbReference>
<dbReference type="EC" id="2.7.13.3" evidence="3"/>
<dbReference type="PROSITE" id="PS50113">
    <property type="entry name" value="PAC"/>
    <property type="match status" value="2"/>
</dbReference>
<feature type="modified residue" description="4-aspartylphosphate" evidence="13">
    <location>
        <position position="960"/>
    </location>
</feature>
<feature type="domain" description="Response regulatory" evidence="16">
    <location>
        <begin position="911"/>
        <end position="1029"/>
    </location>
</feature>
<feature type="coiled-coil region" evidence="14">
    <location>
        <begin position="1"/>
        <end position="28"/>
    </location>
</feature>
<dbReference type="InterPro" id="IPR035965">
    <property type="entry name" value="PAS-like_dom_sf"/>
</dbReference>
<evidence type="ECO:0000256" key="8">
    <source>
        <dbReference type="ARBA" id="ARBA00022840"/>
    </source>
</evidence>
<dbReference type="Pfam" id="PF00072">
    <property type="entry name" value="Response_reg"/>
    <property type="match status" value="1"/>
</dbReference>
<feature type="domain" description="PAS" evidence="17">
    <location>
        <begin position="528"/>
        <end position="598"/>
    </location>
</feature>
<dbReference type="CDD" id="cd16922">
    <property type="entry name" value="HATPase_EvgS-ArcB-TorS-like"/>
    <property type="match status" value="1"/>
</dbReference>
<evidence type="ECO:0000256" key="6">
    <source>
        <dbReference type="ARBA" id="ARBA00022692"/>
    </source>
</evidence>
<evidence type="ECO:0000259" key="17">
    <source>
        <dbReference type="PROSITE" id="PS50112"/>
    </source>
</evidence>
<dbReference type="InterPro" id="IPR004358">
    <property type="entry name" value="Sig_transdc_His_kin-like_C"/>
</dbReference>
<dbReference type="PANTHER" id="PTHR45339">
    <property type="entry name" value="HYBRID SIGNAL TRANSDUCTION HISTIDINE KINASE J"/>
    <property type="match status" value="1"/>
</dbReference>
<dbReference type="RefSeq" id="WP_243800109.1">
    <property type="nucleotide sequence ID" value="NZ_CP094669.1"/>
</dbReference>
<dbReference type="PRINTS" id="PR00344">
    <property type="entry name" value="BCTRLSENSOR"/>
</dbReference>
<keyword evidence="21" id="KW-1185">Reference proteome</keyword>
<dbReference type="PROSITE" id="PS50110">
    <property type="entry name" value="RESPONSE_REGULATORY"/>
    <property type="match status" value="1"/>
</dbReference>